<gene>
    <name evidence="11" type="ORF">METZ01_LOCUS339750</name>
</gene>
<dbReference type="SUPFAM" id="SSF56091">
    <property type="entry name" value="DNA ligase/mRNA capping enzyme, catalytic domain"/>
    <property type="match status" value="1"/>
</dbReference>
<dbReference type="PANTHER" id="PTHR23389">
    <property type="entry name" value="CHROMOSOME TRANSMISSION FIDELITY FACTOR 18"/>
    <property type="match status" value="1"/>
</dbReference>
<evidence type="ECO:0000256" key="5">
    <source>
        <dbReference type="ARBA" id="ARBA00022833"/>
    </source>
</evidence>
<dbReference type="EMBL" id="UINC01115684">
    <property type="protein sequence ID" value="SVC86896.1"/>
    <property type="molecule type" value="Genomic_DNA"/>
</dbReference>
<keyword evidence="4" id="KW-0227">DNA damage</keyword>
<dbReference type="FunFam" id="1.10.287.610:FF:000002">
    <property type="entry name" value="DNA ligase"/>
    <property type="match status" value="1"/>
</dbReference>
<feature type="coiled-coil region" evidence="9">
    <location>
        <begin position="181"/>
        <end position="212"/>
    </location>
</feature>
<accession>A0A382QN63</accession>
<keyword evidence="1" id="KW-0436">Ligase</keyword>
<keyword evidence="2" id="KW-0235">DNA replication</keyword>
<feature type="non-terminal residue" evidence="11">
    <location>
        <position position="312"/>
    </location>
</feature>
<feature type="domain" description="NAD-dependent DNA ligase N-terminal" evidence="10">
    <location>
        <begin position="4"/>
        <end position="312"/>
    </location>
</feature>
<evidence type="ECO:0000256" key="6">
    <source>
        <dbReference type="ARBA" id="ARBA00022842"/>
    </source>
</evidence>
<dbReference type="AlphaFoldDB" id="A0A382QN63"/>
<evidence type="ECO:0000256" key="1">
    <source>
        <dbReference type="ARBA" id="ARBA00022598"/>
    </source>
</evidence>
<keyword evidence="7" id="KW-0520">NAD</keyword>
<dbReference type="Gene3D" id="3.30.470.30">
    <property type="entry name" value="DNA ligase/mRNA capping enzyme"/>
    <property type="match status" value="1"/>
</dbReference>
<keyword evidence="3" id="KW-0479">Metal-binding</keyword>
<proteinExistence type="predicted"/>
<reference evidence="11" key="1">
    <citation type="submission" date="2018-05" db="EMBL/GenBank/DDBJ databases">
        <authorList>
            <person name="Lanie J.A."/>
            <person name="Ng W.-L."/>
            <person name="Kazmierczak K.M."/>
            <person name="Andrzejewski T.M."/>
            <person name="Davidsen T.M."/>
            <person name="Wayne K.J."/>
            <person name="Tettelin H."/>
            <person name="Glass J.I."/>
            <person name="Rusch D."/>
            <person name="Podicherti R."/>
            <person name="Tsui H.-C.T."/>
            <person name="Winkler M.E."/>
        </authorList>
    </citation>
    <scope>NUCLEOTIDE SEQUENCE</scope>
</reference>
<dbReference type="InterPro" id="IPR018239">
    <property type="entry name" value="DNA_ligase_AS"/>
</dbReference>
<dbReference type="CDD" id="cd00114">
    <property type="entry name" value="LIGANc"/>
    <property type="match status" value="1"/>
</dbReference>
<dbReference type="PROSITE" id="PS01055">
    <property type="entry name" value="DNA_LIGASE_N1"/>
    <property type="match status" value="1"/>
</dbReference>
<dbReference type="Pfam" id="PF01653">
    <property type="entry name" value="DNA_ligase_aden"/>
    <property type="match status" value="2"/>
</dbReference>
<keyword evidence="9" id="KW-0175">Coiled coil</keyword>
<evidence type="ECO:0000256" key="9">
    <source>
        <dbReference type="SAM" id="Coils"/>
    </source>
</evidence>
<evidence type="ECO:0000256" key="3">
    <source>
        <dbReference type="ARBA" id="ARBA00022723"/>
    </source>
</evidence>
<dbReference type="InterPro" id="IPR013840">
    <property type="entry name" value="DNAligase_N"/>
</dbReference>
<dbReference type="GO" id="GO:0046872">
    <property type="term" value="F:metal ion binding"/>
    <property type="evidence" value="ECO:0007669"/>
    <property type="project" value="UniProtKB-KW"/>
</dbReference>
<dbReference type="SMART" id="SM00532">
    <property type="entry name" value="LIGANc"/>
    <property type="match status" value="1"/>
</dbReference>
<feature type="non-terminal residue" evidence="11">
    <location>
        <position position="1"/>
    </location>
</feature>
<protein>
    <recommendedName>
        <fullName evidence="10">NAD-dependent DNA ligase N-terminal domain-containing protein</fullName>
    </recommendedName>
</protein>
<evidence type="ECO:0000256" key="2">
    <source>
        <dbReference type="ARBA" id="ARBA00022705"/>
    </source>
</evidence>
<evidence type="ECO:0000256" key="7">
    <source>
        <dbReference type="ARBA" id="ARBA00023027"/>
    </source>
</evidence>
<evidence type="ECO:0000259" key="10">
    <source>
        <dbReference type="SMART" id="SM00532"/>
    </source>
</evidence>
<keyword evidence="5" id="KW-0862">Zinc</keyword>
<dbReference type="PANTHER" id="PTHR23389:SF9">
    <property type="entry name" value="DNA LIGASE"/>
    <property type="match status" value="1"/>
</dbReference>
<dbReference type="GO" id="GO:0003911">
    <property type="term" value="F:DNA ligase (NAD+) activity"/>
    <property type="evidence" value="ECO:0007669"/>
    <property type="project" value="InterPro"/>
</dbReference>
<evidence type="ECO:0000313" key="11">
    <source>
        <dbReference type="EMBL" id="SVC86896.1"/>
    </source>
</evidence>
<keyword evidence="6" id="KW-0460">Magnesium</keyword>
<name>A0A382QN63_9ZZZZ</name>
<dbReference type="GO" id="GO:0006260">
    <property type="term" value="P:DNA replication"/>
    <property type="evidence" value="ECO:0007669"/>
    <property type="project" value="UniProtKB-KW"/>
</dbReference>
<sequence length="312" mass="35276">VVTNPFQQIASLRDRIRHHEERYYVYDDPEISDVEFDALMRELRALEKQHPDLVTPVSPTQRVSGRSTAAFESVAHAEPMLSLDNAYTEGELREFGQRVRDALEPESAPSYIAELKIDGLGIALTYEGGQLLRGVTRGDGVQGEDVTANVRAIRAIPLQLSHAPRGTVEVRGEIYLPRTSFERVNEEILSKNEDIRRTNEDIERKNVALNREGKTPISTKALKPLVANPRNAAAGAMRRKEPALVAKRGLRAWMYQIVADTAMLVKDGQVSQLEKLRAWALPVERHWKHCEDIDAVLAFCRTWESRRSSLEF</sequence>
<evidence type="ECO:0000256" key="8">
    <source>
        <dbReference type="ARBA" id="ARBA00023204"/>
    </source>
</evidence>
<dbReference type="InterPro" id="IPR013839">
    <property type="entry name" value="DNAligase_adenylation"/>
</dbReference>
<dbReference type="GO" id="GO:0005829">
    <property type="term" value="C:cytosol"/>
    <property type="evidence" value="ECO:0007669"/>
    <property type="project" value="TreeGrafter"/>
</dbReference>
<dbReference type="Gene3D" id="1.10.287.610">
    <property type="entry name" value="Helix hairpin bin"/>
    <property type="match status" value="1"/>
</dbReference>
<dbReference type="GO" id="GO:0006281">
    <property type="term" value="P:DNA repair"/>
    <property type="evidence" value="ECO:0007669"/>
    <property type="project" value="UniProtKB-KW"/>
</dbReference>
<evidence type="ECO:0000256" key="4">
    <source>
        <dbReference type="ARBA" id="ARBA00022763"/>
    </source>
</evidence>
<keyword evidence="8" id="KW-0234">DNA repair</keyword>
<organism evidence="11">
    <name type="scientific">marine metagenome</name>
    <dbReference type="NCBI Taxonomy" id="408172"/>
    <lineage>
        <taxon>unclassified sequences</taxon>
        <taxon>metagenomes</taxon>
        <taxon>ecological metagenomes</taxon>
    </lineage>
</organism>